<dbReference type="AlphaFoldDB" id="A0A9P0M2F7"/>
<feature type="compositionally biased region" description="Basic and acidic residues" evidence="1">
    <location>
        <begin position="55"/>
        <end position="79"/>
    </location>
</feature>
<keyword evidence="3" id="KW-1185">Reference proteome</keyword>
<feature type="region of interest" description="Disordered" evidence="1">
    <location>
        <begin position="54"/>
        <end position="79"/>
    </location>
</feature>
<name>A0A9P0M2F7_ACAOB</name>
<evidence type="ECO:0000313" key="2">
    <source>
        <dbReference type="EMBL" id="CAH2005250.1"/>
    </source>
</evidence>
<gene>
    <name evidence="2" type="ORF">ACAOBT_LOCUS28432</name>
</gene>
<proteinExistence type="predicted"/>
<accession>A0A9P0M2F7</accession>
<dbReference type="Proteomes" id="UP001152888">
    <property type="component" value="Unassembled WGS sequence"/>
</dbReference>
<dbReference type="EMBL" id="CAKOFQ010007632">
    <property type="protein sequence ID" value="CAH2005250.1"/>
    <property type="molecule type" value="Genomic_DNA"/>
</dbReference>
<evidence type="ECO:0000256" key="1">
    <source>
        <dbReference type="SAM" id="MobiDB-lite"/>
    </source>
</evidence>
<sequence>MLLSVYLKRRSFNMVYFYFCKMEADMNKERGTGLIYKIFWNRNVVIADDDDEDVENKNKLPHTRETSLQNEEVKDAEEHQPIDEQIIPLKAILGMKPYLLKSLKNGA</sequence>
<comment type="caution">
    <text evidence="2">The sequence shown here is derived from an EMBL/GenBank/DDBJ whole genome shotgun (WGS) entry which is preliminary data.</text>
</comment>
<organism evidence="2 3">
    <name type="scientific">Acanthoscelides obtectus</name>
    <name type="common">Bean weevil</name>
    <name type="synonym">Bruchus obtectus</name>
    <dbReference type="NCBI Taxonomy" id="200917"/>
    <lineage>
        <taxon>Eukaryota</taxon>
        <taxon>Metazoa</taxon>
        <taxon>Ecdysozoa</taxon>
        <taxon>Arthropoda</taxon>
        <taxon>Hexapoda</taxon>
        <taxon>Insecta</taxon>
        <taxon>Pterygota</taxon>
        <taxon>Neoptera</taxon>
        <taxon>Endopterygota</taxon>
        <taxon>Coleoptera</taxon>
        <taxon>Polyphaga</taxon>
        <taxon>Cucujiformia</taxon>
        <taxon>Chrysomeloidea</taxon>
        <taxon>Chrysomelidae</taxon>
        <taxon>Bruchinae</taxon>
        <taxon>Bruchini</taxon>
        <taxon>Acanthoscelides</taxon>
    </lineage>
</organism>
<protein>
    <submittedName>
        <fullName evidence="2">Uncharacterized protein</fullName>
    </submittedName>
</protein>
<reference evidence="2" key="1">
    <citation type="submission" date="2022-03" db="EMBL/GenBank/DDBJ databases">
        <authorList>
            <person name="Sayadi A."/>
        </authorList>
    </citation>
    <scope>NUCLEOTIDE SEQUENCE</scope>
</reference>
<evidence type="ECO:0000313" key="3">
    <source>
        <dbReference type="Proteomes" id="UP001152888"/>
    </source>
</evidence>